<sequence>MKGKVADNIILCFERKRVFTFMKINVSALTVLAFMVAFFLSQLPALFIKVVAVRPSTWAIIEEAEFEDVFANLALSRAPFNVPTLTEEVRQLMETIVGKRSGLRKAGLEVVRLLERILTIPSDILMMFDESYYHYLVLTNQITFNSFMICAHFKRR</sequence>
<keyword evidence="1" id="KW-0472">Membrane</keyword>
<keyword evidence="1" id="KW-1133">Transmembrane helix</keyword>
<evidence type="ECO:0000313" key="3">
    <source>
        <dbReference type="Proteomes" id="UP000006729"/>
    </source>
</evidence>
<keyword evidence="1" id="KW-0812">Transmembrane</keyword>
<keyword evidence="3" id="KW-1185">Reference proteome</keyword>
<dbReference type="EMBL" id="CM009294">
    <property type="protein sequence ID" value="PNT35849.1"/>
    <property type="molecule type" value="Genomic_DNA"/>
</dbReference>
<proteinExistence type="predicted"/>
<accession>B9H622</accession>
<feature type="transmembrane region" description="Helical" evidence="1">
    <location>
        <begin position="132"/>
        <end position="153"/>
    </location>
</feature>
<evidence type="ECO:0000256" key="1">
    <source>
        <dbReference type="SAM" id="Phobius"/>
    </source>
</evidence>
<evidence type="ECO:0000313" key="2">
    <source>
        <dbReference type="EMBL" id="PNT35849.1"/>
    </source>
</evidence>
<organism evidence="2 3">
    <name type="scientific">Populus trichocarpa</name>
    <name type="common">Western balsam poplar</name>
    <name type="synonym">Populus balsamifera subsp. trichocarpa</name>
    <dbReference type="NCBI Taxonomy" id="3694"/>
    <lineage>
        <taxon>Eukaryota</taxon>
        <taxon>Viridiplantae</taxon>
        <taxon>Streptophyta</taxon>
        <taxon>Embryophyta</taxon>
        <taxon>Tracheophyta</taxon>
        <taxon>Spermatophyta</taxon>
        <taxon>Magnoliopsida</taxon>
        <taxon>eudicotyledons</taxon>
        <taxon>Gunneridae</taxon>
        <taxon>Pentapetalae</taxon>
        <taxon>rosids</taxon>
        <taxon>fabids</taxon>
        <taxon>Malpighiales</taxon>
        <taxon>Salicaceae</taxon>
        <taxon>Saliceae</taxon>
        <taxon>Populus</taxon>
    </lineage>
</organism>
<dbReference type="HOGENOM" id="CLU_1689709_0_0_1"/>
<dbReference type="InParanoid" id="B9H622"/>
<feature type="transmembrane region" description="Helical" evidence="1">
    <location>
        <begin position="21"/>
        <end position="40"/>
    </location>
</feature>
<gene>
    <name evidence="2" type="ORF">POPTR_005G096300</name>
</gene>
<dbReference type="Proteomes" id="UP000006729">
    <property type="component" value="Chromosome 5"/>
</dbReference>
<protein>
    <submittedName>
        <fullName evidence="2">Uncharacterized protein</fullName>
    </submittedName>
</protein>
<name>B9H622_POPTR</name>
<reference evidence="2 3" key="1">
    <citation type="journal article" date="2006" name="Science">
        <title>The genome of black cottonwood, Populus trichocarpa (Torr. &amp; Gray).</title>
        <authorList>
            <person name="Tuskan G.A."/>
            <person name="Difazio S."/>
            <person name="Jansson S."/>
            <person name="Bohlmann J."/>
            <person name="Grigoriev I."/>
            <person name="Hellsten U."/>
            <person name="Putnam N."/>
            <person name="Ralph S."/>
            <person name="Rombauts S."/>
            <person name="Salamov A."/>
            <person name="Schein J."/>
            <person name="Sterck L."/>
            <person name="Aerts A."/>
            <person name="Bhalerao R.R."/>
            <person name="Bhalerao R.P."/>
            <person name="Blaudez D."/>
            <person name="Boerjan W."/>
            <person name="Brun A."/>
            <person name="Brunner A."/>
            <person name="Busov V."/>
            <person name="Campbell M."/>
            <person name="Carlson J."/>
            <person name="Chalot M."/>
            <person name="Chapman J."/>
            <person name="Chen G.L."/>
            <person name="Cooper D."/>
            <person name="Coutinho P.M."/>
            <person name="Couturier J."/>
            <person name="Covert S."/>
            <person name="Cronk Q."/>
            <person name="Cunningham R."/>
            <person name="Davis J."/>
            <person name="Degroeve S."/>
            <person name="Dejardin A."/>
            <person name="Depamphilis C."/>
            <person name="Detter J."/>
            <person name="Dirks B."/>
            <person name="Dubchak I."/>
            <person name="Duplessis S."/>
            <person name="Ehlting J."/>
            <person name="Ellis B."/>
            <person name="Gendler K."/>
            <person name="Goodstein D."/>
            <person name="Gribskov M."/>
            <person name="Grimwood J."/>
            <person name="Groover A."/>
            <person name="Gunter L."/>
            <person name="Hamberger B."/>
            <person name="Heinze B."/>
            <person name="Helariutta Y."/>
            <person name="Henrissat B."/>
            <person name="Holligan D."/>
            <person name="Holt R."/>
            <person name="Huang W."/>
            <person name="Islam-Faridi N."/>
            <person name="Jones S."/>
            <person name="Jones-Rhoades M."/>
            <person name="Jorgensen R."/>
            <person name="Joshi C."/>
            <person name="Kangasjarvi J."/>
            <person name="Karlsson J."/>
            <person name="Kelleher C."/>
            <person name="Kirkpatrick R."/>
            <person name="Kirst M."/>
            <person name="Kohler A."/>
            <person name="Kalluri U."/>
            <person name="Larimer F."/>
            <person name="Leebens-Mack J."/>
            <person name="Leple J.C."/>
            <person name="Locascio P."/>
            <person name="Lou Y."/>
            <person name="Lucas S."/>
            <person name="Martin F."/>
            <person name="Montanini B."/>
            <person name="Napoli C."/>
            <person name="Nelson D.R."/>
            <person name="Nelson C."/>
            <person name="Nieminen K."/>
            <person name="Nilsson O."/>
            <person name="Pereda V."/>
            <person name="Peter G."/>
            <person name="Philippe R."/>
            <person name="Pilate G."/>
            <person name="Poliakov A."/>
            <person name="Razumovskaya J."/>
            <person name="Richardson P."/>
            <person name="Rinaldi C."/>
            <person name="Ritland K."/>
            <person name="Rouze P."/>
            <person name="Ryaboy D."/>
            <person name="Schmutz J."/>
            <person name="Schrader J."/>
            <person name="Segerman B."/>
            <person name="Shin H."/>
            <person name="Siddiqui A."/>
            <person name="Sterky F."/>
            <person name="Terry A."/>
            <person name="Tsai C.J."/>
            <person name="Uberbacher E."/>
            <person name="Unneberg P."/>
            <person name="Vahala J."/>
            <person name="Wall K."/>
            <person name="Wessler S."/>
            <person name="Yang G."/>
            <person name="Yin T."/>
            <person name="Douglas C."/>
            <person name="Marra M."/>
            <person name="Sandberg G."/>
            <person name="Van de Peer Y."/>
            <person name="Rokhsar D."/>
        </authorList>
    </citation>
    <scope>NUCLEOTIDE SEQUENCE [LARGE SCALE GENOMIC DNA]</scope>
    <source>
        <strain evidence="3">cv. Nisqually</strain>
    </source>
</reference>
<dbReference type="AlphaFoldDB" id="B9H622"/>